<protein>
    <submittedName>
        <fullName evidence="2">Uncharacterized protein</fullName>
    </submittedName>
</protein>
<organism evidence="2 3">
    <name type="scientific">Patella caerulea</name>
    <name type="common">Rayed Mediterranean limpet</name>
    <dbReference type="NCBI Taxonomy" id="87958"/>
    <lineage>
        <taxon>Eukaryota</taxon>
        <taxon>Metazoa</taxon>
        <taxon>Spiralia</taxon>
        <taxon>Lophotrochozoa</taxon>
        <taxon>Mollusca</taxon>
        <taxon>Gastropoda</taxon>
        <taxon>Patellogastropoda</taxon>
        <taxon>Patelloidea</taxon>
        <taxon>Patellidae</taxon>
        <taxon>Patella</taxon>
    </lineage>
</organism>
<gene>
    <name evidence="2" type="ORF">SNE40_001751</name>
</gene>
<feature type="chain" id="PRO_5042838254" evidence="1">
    <location>
        <begin position="32"/>
        <end position="168"/>
    </location>
</feature>
<evidence type="ECO:0000313" key="3">
    <source>
        <dbReference type="Proteomes" id="UP001347796"/>
    </source>
</evidence>
<keyword evidence="3" id="KW-1185">Reference proteome</keyword>
<dbReference type="EMBL" id="JAZGQO010000002">
    <property type="protein sequence ID" value="KAK6189755.1"/>
    <property type="molecule type" value="Genomic_DNA"/>
</dbReference>
<dbReference type="AlphaFoldDB" id="A0AAN8Q205"/>
<keyword evidence="1" id="KW-0732">Signal</keyword>
<feature type="signal peptide" evidence="1">
    <location>
        <begin position="1"/>
        <end position="31"/>
    </location>
</feature>
<comment type="caution">
    <text evidence="2">The sequence shown here is derived from an EMBL/GenBank/DDBJ whole genome shotgun (WGS) entry which is preliminary data.</text>
</comment>
<evidence type="ECO:0000256" key="1">
    <source>
        <dbReference type="SAM" id="SignalP"/>
    </source>
</evidence>
<reference evidence="2 3" key="1">
    <citation type="submission" date="2024-01" db="EMBL/GenBank/DDBJ databases">
        <title>The genome of the rayed Mediterranean limpet Patella caerulea (Linnaeus, 1758).</title>
        <authorList>
            <person name="Anh-Thu Weber A."/>
            <person name="Halstead-Nussloch G."/>
        </authorList>
    </citation>
    <scope>NUCLEOTIDE SEQUENCE [LARGE SCALE GENOMIC DNA]</scope>
    <source>
        <strain evidence="2">AATW-2023a</strain>
        <tissue evidence="2">Whole specimen</tissue>
    </source>
</reference>
<proteinExistence type="predicted"/>
<name>A0AAN8Q205_PATCE</name>
<evidence type="ECO:0000313" key="2">
    <source>
        <dbReference type="EMBL" id="KAK6189755.1"/>
    </source>
</evidence>
<accession>A0AAN8Q205</accession>
<sequence length="168" mass="18988">MTNSIIHHVGLSDTIAVFLLIAATTIPCTQSQQVARNIVDNQEQFEDLINYLSSLRQILGPGFDLEDYIDADLLESYRRQCLSTNGCQKVPRGRPRGGKDAFSFLRIGRSTDNIRKTADSDAERHTQKRRSFYRIGKLPSSAYMKMAYRPFVSPSKSRITKSTVIRIG</sequence>
<dbReference type="Proteomes" id="UP001347796">
    <property type="component" value="Unassembled WGS sequence"/>
</dbReference>